<name>A0A8U0A3S8_9EURY</name>
<gene>
    <name evidence="2" type="ORF">MW046_11665</name>
</gene>
<dbReference type="PANTHER" id="PTHR21366">
    <property type="entry name" value="GLYOXALASE FAMILY PROTEIN"/>
    <property type="match status" value="1"/>
</dbReference>
<sequence>MSWSLRWLALEVKQLDRSVAFYQRHLDLPVRSEHETEIVLGAGTTDIVFRRPTSVPRGGIHTHFAVSTPATEYDDWWDRLSTPFDLTEAEFPTGKSLYFYDPDGNCVEIGQSTDDTGEGITGVFEIVLEVEDLDRAESFYEAIGFTIVDRGDDRRRTRLSTGEFDIELWEPQLGIANARGGVHVDFGIESGDQSPTTVLNRVESPLNVESLEDGVRVTDPDGHRLTLR</sequence>
<dbReference type="InterPro" id="IPR037523">
    <property type="entry name" value="VOC_core"/>
</dbReference>
<dbReference type="CDD" id="cd06587">
    <property type="entry name" value="VOC"/>
    <property type="match status" value="2"/>
</dbReference>
<dbReference type="Proteomes" id="UP000831768">
    <property type="component" value="Chromosome"/>
</dbReference>
<evidence type="ECO:0000313" key="3">
    <source>
        <dbReference type="Proteomes" id="UP000831768"/>
    </source>
</evidence>
<dbReference type="RefSeq" id="WP_247993278.1">
    <property type="nucleotide sequence ID" value="NZ_CP096019.1"/>
</dbReference>
<protein>
    <submittedName>
        <fullName evidence="2">VOC family protein</fullName>
    </submittedName>
</protein>
<dbReference type="KEGG" id="haad:MW046_11665"/>
<dbReference type="PROSITE" id="PS51819">
    <property type="entry name" value="VOC"/>
    <property type="match status" value="1"/>
</dbReference>
<dbReference type="InterPro" id="IPR004360">
    <property type="entry name" value="Glyas_Fos-R_dOase_dom"/>
</dbReference>
<accession>A0A8U0A3S8</accession>
<evidence type="ECO:0000313" key="2">
    <source>
        <dbReference type="EMBL" id="UPM42607.1"/>
    </source>
</evidence>
<dbReference type="Pfam" id="PF00903">
    <property type="entry name" value="Glyoxalase"/>
    <property type="match status" value="1"/>
</dbReference>
<dbReference type="EMBL" id="CP096019">
    <property type="protein sequence ID" value="UPM42607.1"/>
    <property type="molecule type" value="Genomic_DNA"/>
</dbReference>
<dbReference type="SUPFAM" id="SSF54593">
    <property type="entry name" value="Glyoxalase/Bleomycin resistance protein/Dihydroxybiphenyl dioxygenase"/>
    <property type="match status" value="2"/>
</dbReference>
<dbReference type="InterPro" id="IPR029068">
    <property type="entry name" value="Glyas_Bleomycin-R_OHBP_Dase"/>
</dbReference>
<proteinExistence type="predicted"/>
<dbReference type="AlphaFoldDB" id="A0A8U0A3S8"/>
<dbReference type="Gene3D" id="3.10.180.10">
    <property type="entry name" value="2,3-Dihydroxybiphenyl 1,2-Dioxygenase, domain 1"/>
    <property type="match status" value="2"/>
</dbReference>
<organism evidence="2 3">
    <name type="scientific">Halocatena salina</name>
    <dbReference type="NCBI Taxonomy" id="2934340"/>
    <lineage>
        <taxon>Archaea</taxon>
        <taxon>Methanobacteriati</taxon>
        <taxon>Methanobacteriota</taxon>
        <taxon>Stenosarchaea group</taxon>
        <taxon>Halobacteria</taxon>
        <taxon>Halobacteriales</taxon>
        <taxon>Natronomonadaceae</taxon>
        <taxon>Halocatena</taxon>
    </lineage>
</organism>
<keyword evidence="3" id="KW-1185">Reference proteome</keyword>
<reference evidence="2" key="1">
    <citation type="submission" date="2022-04" db="EMBL/GenBank/DDBJ databases">
        <title>Halocatena sp. nov., isolated from a salt lake.</title>
        <authorList>
            <person name="Cui H.-L."/>
        </authorList>
    </citation>
    <scope>NUCLEOTIDE SEQUENCE</scope>
    <source>
        <strain evidence="2">AD-1</strain>
    </source>
</reference>
<dbReference type="InterPro" id="IPR050383">
    <property type="entry name" value="GlyoxalaseI/FosfomycinResist"/>
</dbReference>
<feature type="domain" description="VOC" evidence="1">
    <location>
        <begin position="4"/>
        <end position="112"/>
    </location>
</feature>
<dbReference type="GeneID" id="71928714"/>
<evidence type="ECO:0000259" key="1">
    <source>
        <dbReference type="PROSITE" id="PS51819"/>
    </source>
</evidence>